<dbReference type="STRING" id="59895.A0A118JWM6"/>
<dbReference type="Gramene" id="KVH94510">
    <property type="protein sequence ID" value="KVH94510"/>
    <property type="gene ID" value="Ccrd_003409"/>
</dbReference>
<keyword evidence="2" id="KW-1185">Reference proteome</keyword>
<organism evidence="1 2">
    <name type="scientific">Cynara cardunculus var. scolymus</name>
    <name type="common">Globe artichoke</name>
    <name type="synonym">Cynara scolymus</name>
    <dbReference type="NCBI Taxonomy" id="59895"/>
    <lineage>
        <taxon>Eukaryota</taxon>
        <taxon>Viridiplantae</taxon>
        <taxon>Streptophyta</taxon>
        <taxon>Embryophyta</taxon>
        <taxon>Tracheophyta</taxon>
        <taxon>Spermatophyta</taxon>
        <taxon>Magnoliopsida</taxon>
        <taxon>eudicotyledons</taxon>
        <taxon>Gunneridae</taxon>
        <taxon>Pentapetalae</taxon>
        <taxon>asterids</taxon>
        <taxon>campanulids</taxon>
        <taxon>Asterales</taxon>
        <taxon>Asteraceae</taxon>
        <taxon>Carduoideae</taxon>
        <taxon>Cardueae</taxon>
        <taxon>Carduinae</taxon>
        <taxon>Cynara</taxon>
    </lineage>
</organism>
<dbReference type="AlphaFoldDB" id="A0A118JWM6"/>
<evidence type="ECO:0000313" key="2">
    <source>
        <dbReference type="Proteomes" id="UP000243975"/>
    </source>
</evidence>
<comment type="caution">
    <text evidence="1">The sequence shown here is derived from an EMBL/GenBank/DDBJ whole genome shotgun (WGS) entry which is preliminary data.</text>
</comment>
<name>A0A118JWM6_CYNCS</name>
<dbReference type="PANTHER" id="PTHR33702:SF5">
    <property type="entry name" value="OS01G0308600 PROTEIN"/>
    <property type="match status" value="1"/>
</dbReference>
<gene>
    <name evidence="1" type="ORF">Ccrd_003409</name>
</gene>
<proteinExistence type="predicted"/>
<dbReference type="OMA" id="MMMKIAN"/>
<accession>A0A118JWM6</accession>
<dbReference type="Proteomes" id="UP000243975">
    <property type="component" value="Unassembled WGS sequence"/>
</dbReference>
<dbReference type="EMBL" id="LEKV01004551">
    <property type="protein sequence ID" value="KVH94510.1"/>
    <property type="molecule type" value="Genomic_DNA"/>
</dbReference>
<dbReference type="PANTHER" id="PTHR33702">
    <property type="entry name" value="BNAA09G40010D PROTEIN"/>
    <property type="match status" value="1"/>
</dbReference>
<sequence length="128" mass="14949">MEGLTTRVYKGVKGYWRRRRYQRLGTTTAPKRRTKWRIRISPRLKLRVSPKRLFAGVRDAYVRLMIKMANSPVVRCRTMSNGHDGEGFGTTARKEYDEKMIIEIYKTLAMRQGQLVTQQIPSQIACLV</sequence>
<evidence type="ECO:0000313" key="1">
    <source>
        <dbReference type="EMBL" id="KVH94510.1"/>
    </source>
</evidence>
<protein>
    <submittedName>
        <fullName evidence="1">Uncharacterized protein</fullName>
    </submittedName>
</protein>
<reference evidence="1 2" key="1">
    <citation type="journal article" date="2016" name="Sci. Rep.">
        <title>The genome sequence of the outbreeding globe artichoke constructed de novo incorporating a phase-aware low-pass sequencing strategy of F1 progeny.</title>
        <authorList>
            <person name="Scaglione D."/>
            <person name="Reyes-Chin-Wo S."/>
            <person name="Acquadro A."/>
            <person name="Froenicke L."/>
            <person name="Portis E."/>
            <person name="Beitel C."/>
            <person name="Tirone M."/>
            <person name="Mauro R."/>
            <person name="Lo Monaco A."/>
            <person name="Mauromicale G."/>
            <person name="Faccioli P."/>
            <person name="Cattivelli L."/>
            <person name="Rieseberg L."/>
            <person name="Michelmore R."/>
            <person name="Lanteri S."/>
        </authorList>
    </citation>
    <scope>NUCLEOTIDE SEQUENCE [LARGE SCALE GENOMIC DNA]</scope>
    <source>
        <strain evidence="1">2C</strain>
    </source>
</reference>